<dbReference type="PROSITE" id="PS50983">
    <property type="entry name" value="FE_B12_PBP"/>
    <property type="match status" value="1"/>
</dbReference>
<dbReference type="EMBL" id="NEVR01000003">
    <property type="protein sequence ID" value="OZI63931.1"/>
    <property type="molecule type" value="Genomic_DNA"/>
</dbReference>
<dbReference type="RefSeq" id="WP_094831988.1">
    <property type="nucleotide sequence ID" value="NZ_NEVR01000003.1"/>
</dbReference>
<dbReference type="InterPro" id="IPR050902">
    <property type="entry name" value="ABC_Transporter_SBP"/>
</dbReference>
<keyword evidence="4" id="KW-1185">Reference proteome</keyword>
<dbReference type="PROSITE" id="PS51318">
    <property type="entry name" value="TAT"/>
    <property type="match status" value="1"/>
</dbReference>
<organism evidence="3 4">
    <name type="scientific">Bordetella genomosp. 1</name>
    <dbReference type="NCBI Taxonomy" id="1395607"/>
    <lineage>
        <taxon>Bacteria</taxon>
        <taxon>Pseudomonadati</taxon>
        <taxon>Pseudomonadota</taxon>
        <taxon>Betaproteobacteria</taxon>
        <taxon>Burkholderiales</taxon>
        <taxon>Alcaligenaceae</taxon>
        <taxon>Bordetella</taxon>
    </lineage>
</organism>
<comment type="caution">
    <text evidence="3">The sequence shown here is derived from an EMBL/GenBank/DDBJ whole genome shotgun (WGS) entry which is preliminary data.</text>
</comment>
<dbReference type="InterPro" id="IPR002491">
    <property type="entry name" value="ABC_transptr_periplasmic_BD"/>
</dbReference>
<sequence>MTNPILRPRALLAASAATLALALALPGAAAARTVTDLAGRQVDVPDHPKRILLGEGRFVFAMALLDRADPTARIVGWQGELKQQDPYAWAQLTTSYPRAAKVPLIGKSSEDSVSPERIVDLQPDVAIFGLAGHGPGKNSPMVAALQAAGIPVVFIDFRQHPVQNTVASMKILGAAVDRPAEAQAYVDFYSGRLKAVQDLAAAVPEAKRPRVFVEMLAGVWPSCCHTTGTGSLGDLVEAAGGVNIARGVVPGAIGDVSLEFLLTHQPDVYVATGSRSEPGRPGLLAGPGVAPETAAASLDVLLSRPGIKQLDAVQAGRAHGLWHAFYNSPYNILALEALATWLHPEAARARGIDPEADLGTLYGTFLSAPVAGTYWTDPGTRAGARRAAPAGR</sequence>
<evidence type="ECO:0000256" key="1">
    <source>
        <dbReference type="SAM" id="SignalP"/>
    </source>
</evidence>
<dbReference type="InterPro" id="IPR006311">
    <property type="entry name" value="TAT_signal"/>
</dbReference>
<accession>A0ABX4EXW4</accession>
<feature type="chain" id="PRO_5045540163" evidence="1">
    <location>
        <begin position="31"/>
        <end position="392"/>
    </location>
</feature>
<feature type="domain" description="Fe/B12 periplasmic-binding" evidence="2">
    <location>
        <begin position="50"/>
        <end position="350"/>
    </location>
</feature>
<feature type="signal peptide" evidence="1">
    <location>
        <begin position="1"/>
        <end position="30"/>
    </location>
</feature>
<evidence type="ECO:0000259" key="2">
    <source>
        <dbReference type="PROSITE" id="PS50983"/>
    </source>
</evidence>
<dbReference type="Pfam" id="PF01497">
    <property type="entry name" value="Peripla_BP_2"/>
    <property type="match status" value="1"/>
</dbReference>
<proteinExistence type="predicted"/>
<gene>
    <name evidence="3" type="ORF">CAL27_15160</name>
</gene>
<dbReference type="PANTHER" id="PTHR30535">
    <property type="entry name" value="VITAMIN B12-BINDING PROTEIN"/>
    <property type="match status" value="1"/>
</dbReference>
<keyword evidence="1" id="KW-0732">Signal</keyword>
<reference evidence="3 4" key="1">
    <citation type="submission" date="2017-05" db="EMBL/GenBank/DDBJ databases">
        <title>Complete and WGS of Bordetella genogroups.</title>
        <authorList>
            <person name="Spilker T."/>
            <person name="Lipuma J."/>
        </authorList>
    </citation>
    <scope>NUCLEOTIDE SEQUENCE [LARGE SCALE GENOMIC DNA]</scope>
    <source>
        <strain evidence="3 4">AU9795</strain>
    </source>
</reference>
<name>A0ABX4EXW4_9BORD</name>
<dbReference type="Gene3D" id="3.40.50.1980">
    <property type="entry name" value="Nitrogenase molybdenum iron protein domain"/>
    <property type="match status" value="2"/>
</dbReference>
<dbReference type="SUPFAM" id="SSF53807">
    <property type="entry name" value="Helical backbone' metal receptor"/>
    <property type="match status" value="1"/>
</dbReference>
<dbReference type="Proteomes" id="UP000216354">
    <property type="component" value="Unassembled WGS sequence"/>
</dbReference>
<dbReference type="PANTHER" id="PTHR30535:SF34">
    <property type="entry name" value="MOLYBDATE-BINDING PROTEIN MOLA"/>
    <property type="match status" value="1"/>
</dbReference>
<protein>
    <submittedName>
        <fullName evidence="3">Iron ABC transporter substrate-binding protein</fullName>
    </submittedName>
</protein>
<evidence type="ECO:0000313" key="4">
    <source>
        <dbReference type="Proteomes" id="UP000216354"/>
    </source>
</evidence>
<evidence type="ECO:0000313" key="3">
    <source>
        <dbReference type="EMBL" id="OZI63931.1"/>
    </source>
</evidence>